<dbReference type="PANTHER" id="PTHR35115">
    <property type="entry name" value="CYCLIN DELTA-3"/>
    <property type="match status" value="1"/>
</dbReference>
<dbReference type="EMBL" id="FO082271">
    <property type="protein sequence ID" value="CCO17827.1"/>
    <property type="molecule type" value="Genomic_DNA"/>
</dbReference>
<dbReference type="eggNOG" id="ENOG502QST0">
    <property type="taxonomic scope" value="Eukaryota"/>
</dbReference>
<feature type="region of interest" description="Disordered" evidence="1">
    <location>
        <begin position="58"/>
        <end position="78"/>
    </location>
</feature>
<dbReference type="PANTHER" id="PTHR35115:SF1">
    <property type="entry name" value="PROTEIN IN CHLOROPLAST ATPASE BIOGENESIS, CHLOROPLASTIC"/>
    <property type="match status" value="1"/>
</dbReference>
<sequence length="397" mass="45085">MTSNHLASSFTSSFEIGVVAKGRNHRRRYYYCLKSEPMMRRQKRRYGDEDIVLDERRSSLSRRRRRRNQIRASASSSTTHSEYIENAASIARTKNTETNIQSLLRVLQAKEGLEIVEPNQRRNVHPLVVPVAKELATSTTIGIYIPHDDVDSLSIVRVSSCGKFLTLLARNPKEFIHREIVVEEAATDGAERALFDASGEVGKNAYELNDYSEKKGKLTLDQYLTMKVGRFPSSLRGLVERHLERKDEESALVACDVFKNQFQNWGEVYAFISDVYASLNRMEEARDFARSGVQCPWSTFETRESLDRMIERAGWGETSSVAEIRKILDTRKGPGRDQFVDESKEKVKAEEDAEDCLNAMANGEKAIVDTVIQLAECYSRAGKEKHAKFVMCASSPF</sequence>
<dbReference type="GeneID" id="19014296"/>
<dbReference type="RefSeq" id="XP_007511706.1">
    <property type="nucleotide sequence ID" value="XM_007511644.1"/>
</dbReference>
<evidence type="ECO:0000313" key="2">
    <source>
        <dbReference type="EMBL" id="CCO17827.1"/>
    </source>
</evidence>
<reference evidence="2 3" key="1">
    <citation type="submission" date="2011-10" db="EMBL/GenBank/DDBJ databases">
        <authorList>
            <person name="Genoscope - CEA"/>
        </authorList>
    </citation>
    <scope>NUCLEOTIDE SEQUENCE [LARGE SCALE GENOMIC DNA]</scope>
    <source>
        <strain evidence="2 3">RCC 1105</strain>
    </source>
</reference>
<dbReference type="Proteomes" id="UP000198341">
    <property type="component" value="Chromosome 8"/>
</dbReference>
<accession>K8EI48</accession>
<feature type="compositionally biased region" description="Basic residues" evidence="1">
    <location>
        <begin position="59"/>
        <end position="69"/>
    </location>
</feature>
<name>K8EI48_9CHLO</name>
<dbReference type="InterPro" id="IPR045287">
    <property type="entry name" value="PAB"/>
</dbReference>
<evidence type="ECO:0000313" key="3">
    <source>
        <dbReference type="Proteomes" id="UP000198341"/>
    </source>
</evidence>
<protein>
    <submittedName>
        <fullName evidence="2">Uncharacterized protein</fullName>
    </submittedName>
</protein>
<organism evidence="2 3">
    <name type="scientific">Bathycoccus prasinos</name>
    <dbReference type="NCBI Taxonomy" id="41875"/>
    <lineage>
        <taxon>Eukaryota</taxon>
        <taxon>Viridiplantae</taxon>
        <taxon>Chlorophyta</taxon>
        <taxon>Mamiellophyceae</taxon>
        <taxon>Mamiellales</taxon>
        <taxon>Bathycoccaceae</taxon>
        <taxon>Bathycoccus</taxon>
    </lineage>
</organism>
<gene>
    <name evidence="2" type="ORF">Bathy08g03170</name>
</gene>
<evidence type="ECO:0000256" key="1">
    <source>
        <dbReference type="SAM" id="MobiDB-lite"/>
    </source>
</evidence>
<dbReference type="OrthoDB" id="537706at2759"/>
<dbReference type="AlphaFoldDB" id="K8EI48"/>
<proteinExistence type="predicted"/>
<keyword evidence="3" id="KW-1185">Reference proteome</keyword>
<dbReference type="KEGG" id="bpg:Bathy08g03170"/>